<dbReference type="NCBIfam" id="NF041043">
    <property type="entry name" value="BPSS1780_fam"/>
    <property type="match status" value="1"/>
</dbReference>
<feature type="compositionally biased region" description="Pro residues" evidence="1">
    <location>
        <begin position="14"/>
        <end position="23"/>
    </location>
</feature>
<accession>A0A377QZM7</accession>
<proteinExistence type="predicted"/>
<keyword evidence="2" id="KW-1133">Transmembrane helix</keyword>
<protein>
    <submittedName>
        <fullName evidence="3">Predicted integral membrane protein</fullName>
    </submittedName>
</protein>
<name>A0A377QZM7_9NEIS</name>
<keyword evidence="2" id="KW-0812">Transmembrane</keyword>
<organism evidence="3 4">
    <name type="scientific">Kingella potus</name>
    <dbReference type="NCBI Taxonomy" id="265175"/>
    <lineage>
        <taxon>Bacteria</taxon>
        <taxon>Pseudomonadati</taxon>
        <taxon>Pseudomonadota</taxon>
        <taxon>Betaproteobacteria</taxon>
        <taxon>Neisseriales</taxon>
        <taxon>Neisseriaceae</taxon>
        <taxon>Kingella</taxon>
    </lineage>
</organism>
<dbReference type="RefSeq" id="WP_172461222.1">
    <property type="nucleotide sequence ID" value="NZ_CP091516.1"/>
</dbReference>
<feature type="region of interest" description="Disordered" evidence="1">
    <location>
        <begin position="1"/>
        <end position="24"/>
    </location>
</feature>
<keyword evidence="2" id="KW-0472">Membrane</keyword>
<reference evidence="3 4" key="1">
    <citation type="submission" date="2018-06" db="EMBL/GenBank/DDBJ databases">
        <authorList>
            <consortium name="Pathogen Informatics"/>
            <person name="Doyle S."/>
        </authorList>
    </citation>
    <scope>NUCLEOTIDE SEQUENCE [LARGE SCALE GENOMIC DNA]</scope>
    <source>
        <strain evidence="3 4">NCTC13336</strain>
    </source>
</reference>
<feature type="transmembrane region" description="Helical" evidence="2">
    <location>
        <begin position="169"/>
        <end position="199"/>
    </location>
</feature>
<feature type="transmembrane region" description="Helical" evidence="2">
    <location>
        <begin position="219"/>
        <end position="248"/>
    </location>
</feature>
<evidence type="ECO:0000256" key="1">
    <source>
        <dbReference type="SAM" id="MobiDB-lite"/>
    </source>
</evidence>
<evidence type="ECO:0000313" key="3">
    <source>
        <dbReference type="EMBL" id="STR00884.1"/>
    </source>
</evidence>
<dbReference type="Proteomes" id="UP000254293">
    <property type="component" value="Unassembled WGS sequence"/>
</dbReference>
<keyword evidence="4" id="KW-1185">Reference proteome</keyword>
<gene>
    <name evidence="3" type="ORF">NCTC13336_01108</name>
</gene>
<feature type="transmembrane region" description="Helical" evidence="2">
    <location>
        <begin position="121"/>
        <end position="149"/>
    </location>
</feature>
<evidence type="ECO:0000313" key="4">
    <source>
        <dbReference type="Proteomes" id="UP000254293"/>
    </source>
</evidence>
<dbReference type="InterPro" id="IPR047798">
    <property type="entry name" value="BPSS1780-like"/>
</dbReference>
<dbReference type="EMBL" id="UGJJ01000001">
    <property type="protein sequence ID" value="STR00884.1"/>
    <property type="molecule type" value="Genomic_DNA"/>
</dbReference>
<feature type="transmembrane region" description="Helical" evidence="2">
    <location>
        <begin position="55"/>
        <end position="77"/>
    </location>
</feature>
<evidence type="ECO:0000256" key="2">
    <source>
        <dbReference type="SAM" id="Phobius"/>
    </source>
</evidence>
<feature type="compositionally biased region" description="Low complexity" evidence="1">
    <location>
        <begin position="1"/>
        <end position="13"/>
    </location>
</feature>
<dbReference type="AlphaFoldDB" id="A0A377QZM7"/>
<feature type="transmembrane region" description="Helical" evidence="2">
    <location>
        <begin position="260"/>
        <end position="281"/>
    </location>
</feature>
<sequence>MNQYDPSSFQSAPPAAPVPPVKQPPRLLAEPRKVAWGEGVSWIRRSWRIFKMRPMVWMGMVFVMLLIQMVLSLIPFVSIVSNLLPLFFVGGFMLSCDALEEGGELEFSYLFAGFKYKFNELAILTLLYILFLVAAAIVVGILFALFAVGMDWNEFAAALNSGSPDPSTALLIILFVLIMIMLVIPFVMMVWFAPALITLHDVPPFQAMKMSFKACLRNLGAFLINALVWFGISLAVFALLVLVIFVFAGGFSSLGGNADSSAVFLITGVMFLLLIPFWLMFTSLMQIGYYTAYRSIWTDPPQHD</sequence>